<dbReference type="Gene3D" id="2.60.40.790">
    <property type="match status" value="1"/>
</dbReference>
<evidence type="ECO:0000256" key="3">
    <source>
        <dbReference type="ARBA" id="ARBA00018915"/>
    </source>
</evidence>
<dbReference type="Pfam" id="PF04969">
    <property type="entry name" value="CS"/>
    <property type="match status" value="1"/>
</dbReference>
<dbReference type="InterPro" id="IPR008978">
    <property type="entry name" value="HSP20-like_chaperone"/>
</dbReference>
<dbReference type="PANTHER" id="PTHR21664:SF1">
    <property type="entry name" value="NUDC DOMAIN-CONTAINING PROTEIN 1"/>
    <property type="match status" value="1"/>
</dbReference>
<dbReference type="EMBL" id="CP092880">
    <property type="protein sequence ID" value="UYV80299.1"/>
    <property type="molecule type" value="Genomic_DNA"/>
</dbReference>
<dbReference type="InterPro" id="IPR037895">
    <property type="entry name" value="NUDCD1"/>
</dbReference>
<gene>
    <name evidence="7" type="ORF">LAZ67_18002353</name>
</gene>
<dbReference type="Proteomes" id="UP001235939">
    <property type="component" value="Chromosome 18"/>
</dbReference>
<evidence type="ECO:0000259" key="6">
    <source>
        <dbReference type="PROSITE" id="PS51203"/>
    </source>
</evidence>
<evidence type="ECO:0000313" key="8">
    <source>
        <dbReference type="Proteomes" id="UP001235939"/>
    </source>
</evidence>
<proteinExistence type="predicted"/>
<dbReference type="PANTHER" id="PTHR21664">
    <property type="entry name" value="CHRONIC MYELOGENOUS LEUKEMIA TUMOR ANTIGEN 66"/>
    <property type="match status" value="1"/>
</dbReference>
<evidence type="ECO:0000256" key="4">
    <source>
        <dbReference type="ARBA" id="ARBA00022490"/>
    </source>
</evidence>
<keyword evidence="4" id="KW-0963">Cytoplasm</keyword>
<protein>
    <recommendedName>
        <fullName evidence="3">NudC domain-containing protein 1</fullName>
    </recommendedName>
</protein>
<dbReference type="InterPro" id="IPR007052">
    <property type="entry name" value="CS_dom"/>
</dbReference>
<evidence type="ECO:0000313" key="7">
    <source>
        <dbReference type="EMBL" id="UYV80299.1"/>
    </source>
</evidence>
<dbReference type="SUPFAM" id="SSF49764">
    <property type="entry name" value="HSP20-like chaperones"/>
    <property type="match status" value="1"/>
</dbReference>
<dbReference type="PROSITE" id="PS50231">
    <property type="entry name" value="RICIN_B_LECTIN"/>
    <property type="match status" value="1"/>
</dbReference>
<dbReference type="CDD" id="cd06467">
    <property type="entry name" value="p23_NUDC_like"/>
    <property type="match status" value="1"/>
</dbReference>
<evidence type="ECO:0000256" key="1">
    <source>
        <dbReference type="ARBA" id="ARBA00004123"/>
    </source>
</evidence>
<feature type="non-terminal residue" evidence="7">
    <location>
        <position position="1"/>
    </location>
</feature>
<name>A0ABY6LI06_9ARAC</name>
<feature type="domain" description="CS" evidence="6">
    <location>
        <begin position="468"/>
        <end position="584"/>
    </location>
</feature>
<evidence type="ECO:0000256" key="2">
    <source>
        <dbReference type="ARBA" id="ARBA00004496"/>
    </source>
</evidence>
<dbReference type="PROSITE" id="PS51203">
    <property type="entry name" value="CS"/>
    <property type="match status" value="1"/>
</dbReference>
<comment type="subcellular location">
    <subcellularLocation>
        <location evidence="2">Cytoplasm</location>
    </subcellularLocation>
    <subcellularLocation>
        <location evidence="1">Nucleus</location>
    </subcellularLocation>
</comment>
<evidence type="ECO:0000256" key="5">
    <source>
        <dbReference type="ARBA" id="ARBA00023242"/>
    </source>
</evidence>
<keyword evidence="5" id="KW-0539">Nucleus</keyword>
<reference evidence="7 8" key="1">
    <citation type="submission" date="2022-01" db="EMBL/GenBank/DDBJ databases">
        <title>A chromosomal length assembly of Cordylochernes scorpioides.</title>
        <authorList>
            <person name="Zeh D."/>
            <person name="Zeh J."/>
        </authorList>
    </citation>
    <scope>NUCLEOTIDE SEQUENCE [LARGE SCALE GENOMIC DNA]</scope>
    <source>
        <strain evidence="7">IN4F17</strain>
        <tissue evidence="7">Whole Body</tissue>
    </source>
</reference>
<accession>A0ABY6LI06</accession>
<sequence length="987" mass="110204">IQHFEWITAQHCIKRCDLRVPRTVIFFPDKDENVFQSRDIPGLRKKQSRIPGLKICTGIGSPTPVVRLPSSVVYLYLLELPSRPASVPCCPRVGIPSRTHYHDCPEGKLTEERKVWEIPDCGTASLSFPSQDLCLVCSGGRTLYLLRCGNRSAGQPWTERLGLAMFLDCSSYEGSMQIWSVHQEVCKYGVSTRKYANMECPPGSMQIWSVHQEVCKYGVSTRKYANMECPPGSMQIWSVHLEVCKYGVSTRKYANMECPPGSMQIWSVHQEVCKYGVSTRKYANMECPPGSMQIWSVHQEVCKYGVSTRKYANMECPPESMQIWSVHQEVCKYGVSTRKYANMECPPGSMQIWSVHQKVCKYGVSTRKYANMECPPESMQIWSVHQEVCKYGVSTRKYANMECPPGNQGCWAQSSHHSLTGHSYPTYATIEHTGSALYLVSEKPFTFVSKDVEMENVSANGQPPLEEEEKSLYTYHQTPEDITLGFCLPEGTPKSEISVRFGIRHLTVHLMGEVALDSRLCRELEVEACTWTLQDSRIPGGTLYCILCLFLYLDPAGFQVGLCIAFFVCSCTWTLQDSRWDFVLHSLSVLVPGPCRIPGFQVGLCIAFFVCSCTWTLQDSRIPGGTLYCILCLFLYLDPAGFQVGLCIAFFVCSCTWTLQDSRIPGGTLYCILCLFLYLDPAGFQVGLCIAFFVCSCTWTLQDSSDFLLFTSKQPPINPGTNYSSIHNPEEGSEFSVEHPLLVDILLGGHSDRHTEDCQEPFSTQIPPLGDLALFIMEQGDSRGREIADPALASEVHAALRHLVAEKQGEVGRRPAPNLQQLEECDAAGEGLVLERLEPGGAVTHRADLLGHNWLFGLPSSGQLCLRHDVDGLVWELQPSPALHHIATFPALGYVQASKTDRKFTCCPPDFSYAAICDPARHLFIYHQPSKPAECELRNRRAGATVQRVARQHLAYLDDCSAILGLRASPSCLFALGPNTLYAVKIS</sequence>
<organism evidence="7 8">
    <name type="scientific">Cordylochernes scorpioides</name>
    <dbReference type="NCBI Taxonomy" id="51811"/>
    <lineage>
        <taxon>Eukaryota</taxon>
        <taxon>Metazoa</taxon>
        <taxon>Ecdysozoa</taxon>
        <taxon>Arthropoda</taxon>
        <taxon>Chelicerata</taxon>
        <taxon>Arachnida</taxon>
        <taxon>Pseudoscorpiones</taxon>
        <taxon>Cheliferoidea</taxon>
        <taxon>Chernetidae</taxon>
        <taxon>Cordylochernes</taxon>
    </lineage>
</organism>
<keyword evidence="8" id="KW-1185">Reference proteome</keyword>